<evidence type="ECO:0008006" key="3">
    <source>
        <dbReference type="Google" id="ProtNLM"/>
    </source>
</evidence>
<keyword evidence="2" id="KW-1185">Reference proteome</keyword>
<gene>
    <name evidence="1" type="ORF">PIB30_056412</name>
</gene>
<evidence type="ECO:0000313" key="2">
    <source>
        <dbReference type="Proteomes" id="UP001341840"/>
    </source>
</evidence>
<evidence type="ECO:0000313" key="1">
    <source>
        <dbReference type="EMBL" id="MED6209608.1"/>
    </source>
</evidence>
<dbReference type="InterPro" id="IPR055290">
    <property type="entry name" value="At3g26010-like"/>
</dbReference>
<accession>A0ABU6YKH9</accession>
<dbReference type="PANTHER" id="PTHR35546:SF25">
    <property type="entry name" value="F-BOX DOMAIN-CONTAINING PROTEIN"/>
    <property type="match status" value="1"/>
</dbReference>
<comment type="caution">
    <text evidence="1">The sequence shown here is derived from an EMBL/GenBank/DDBJ whole genome shotgun (WGS) entry which is preliminary data.</text>
</comment>
<proteinExistence type="predicted"/>
<reference evidence="1 2" key="1">
    <citation type="journal article" date="2023" name="Plants (Basel)">
        <title>Bridging the Gap: Combining Genomics and Transcriptomics Approaches to Understand Stylosanthes scabra, an Orphan Legume from the Brazilian Caatinga.</title>
        <authorList>
            <person name="Ferreira-Neto J.R.C."/>
            <person name="da Silva M.D."/>
            <person name="Binneck E."/>
            <person name="de Melo N.F."/>
            <person name="da Silva R.H."/>
            <person name="de Melo A.L.T.M."/>
            <person name="Pandolfi V."/>
            <person name="Bustamante F.O."/>
            <person name="Brasileiro-Vidal A.C."/>
            <person name="Benko-Iseppon A.M."/>
        </authorList>
    </citation>
    <scope>NUCLEOTIDE SEQUENCE [LARGE SCALE GENOMIC DNA]</scope>
    <source>
        <tissue evidence="1">Leaves</tissue>
    </source>
</reference>
<protein>
    <recommendedName>
        <fullName evidence="3">F-box associated domain-containing protein</fullName>
    </recommendedName>
</protein>
<sequence length="246" mass="28608">MQWFTTLEKFPKFVLSPLGKLVRQGSIYVSNLTTGHCVRTNHFGHHDTSFSAHYLAFEPWKSPHYKVILFNKIVGDREDDELKTKIKVCVYSSETGSSSKHDVLFSVPNVVNNIIRYEGCYCNGAIHWYFLRGNSVYFDIDGLCFKNLPPLPFTPKSSHSMQVCGRNLQWITYEFDSSEFHDNWVFDIWELKEDYSGWILRYHVDPVTLQFDLEARIFDAVLGVVYQPPNEDEEEESVLVILAFDI</sequence>
<dbReference type="Proteomes" id="UP001341840">
    <property type="component" value="Unassembled WGS sequence"/>
</dbReference>
<dbReference type="EMBL" id="JASCZI010242106">
    <property type="protein sequence ID" value="MED6209608.1"/>
    <property type="molecule type" value="Genomic_DNA"/>
</dbReference>
<organism evidence="1 2">
    <name type="scientific">Stylosanthes scabra</name>
    <dbReference type="NCBI Taxonomy" id="79078"/>
    <lineage>
        <taxon>Eukaryota</taxon>
        <taxon>Viridiplantae</taxon>
        <taxon>Streptophyta</taxon>
        <taxon>Embryophyta</taxon>
        <taxon>Tracheophyta</taxon>
        <taxon>Spermatophyta</taxon>
        <taxon>Magnoliopsida</taxon>
        <taxon>eudicotyledons</taxon>
        <taxon>Gunneridae</taxon>
        <taxon>Pentapetalae</taxon>
        <taxon>rosids</taxon>
        <taxon>fabids</taxon>
        <taxon>Fabales</taxon>
        <taxon>Fabaceae</taxon>
        <taxon>Papilionoideae</taxon>
        <taxon>50 kb inversion clade</taxon>
        <taxon>dalbergioids sensu lato</taxon>
        <taxon>Dalbergieae</taxon>
        <taxon>Pterocarpus clade</taxon>
        <taxon>Stylosanthes</taxon>
    </lineage>
</organism>
<dbReference type="PANTHER" id="PTHR35546">
    <property type="entry name" value="F-BOX PROTEIN INTERACTION DOMAIN PROTEIN-RELATED"/>
    <property type="match status" value="1"/>
</dbReference>
<name>A0ABU6YKH9_9FABA</name>